<gene>
    <name evidence="1" type="ORF">SAMEA3375112_02787</name>
</gene>
<evidence type="ECO:0000313" key="2">
    <source>
        <dbReference type="Proteomes" id="UP000189137"/>
    </source>
</evidence>
<dbReference type="InterPro" id="IPR011664">
    <property type="entry name" value="Abi_system_AbiD/AbiF-like"/>
</dbReference>
<accession>A0A9X8RKI2</accession>
<dbReference type="Pfam" id="PF07751">
    <property type="entry name" value="Abi_2"/>
    <property type="match status" value="1"/>
</dbReference>
<sequence length="117" mass="14119">MLPEDTRYIKNNLCRVNTLLVKSWLQSLTQVRNQCAHYGRIYNNNFRIITIKNEYKKYNLDNKKIFSYILAMKHLTMDKLIWNSFFIKLQKLINDYNNSIDLKLIGFPNNWIEILAK</sequence>
<comment type="caution">
    <text evidence="1">The sequence shown here is derived from an EMBL/GenBank/DDBJ whole genome shotgun (WGS) entry which is preliminary data.</text>
</comment>
<reference evidence="1 2" key="1">
    <citation type="submission" date="2017-02" db="EMBL/GenBank/DDBJ databases">
        <authorList>
            <consortium name="Pathogen Informatics"/>
        </authorList>
    </citation>
    <scope>NUCLEOTIDE SEQUENCE [LARGE SCALE GENOMIC DNA]</scope>
    <source>
        <strain evidence="1 2">VRECD0157</strain>
    </source>
</reference>
<proteinExistence type="predicted"/>
<organism evidence="1 2">
    <name type="scientific">Clostridioides difficile</name>
    <name type="common">Peptoclostridium difficile</name>
    <dbReference type="NCBI Taxonomy" id="1496"/>
    <lineage>
        <taxon>Bacteria</taxon>
        <taxon>Bacillati</taxon>
        <taxon>Bacillota</taxon>
        <taxon>Clostridia</taxon>
        <taxon>Peptostreptococcales</taxon>
        <taxon>Peptostreptococcaceae</taxon>
        <taxon>Clostridioides</taxon>
    </lineage>
</organism>
<name>A0A9X8RKI2_CLODI</name>
<protein>
    <submittedName>
        <fullName evidence="1">Abortive infection bacteriophage resistance protein</fullName>
    </submittedName>
</protein>
<dbReference type="AlphaFoldDB" id="A0A9X8RKI2"/>
<dbReference type="Proteomes" id="UP000189137">
    <property type="component" value="Unassembled WGS sequence"/>
</dbReference>
<evidence type="ECO:0000313" key="1">
    <source>
        <dbReference type="EMBL" id="SJS74731.1"/>
    </source>
</evidence>
<dbReference type="EMBL" id="FUPS01000010">
    <property type="protein sequence ID" value="SJS74731.1"/>
    <property type="molecule type" value="Genomic_DNA"/>
</dbReference>